<evidence type="ECO:0000313" key="2">
    <source>
        <dbReference type="EMBL" id="MFC4336322.1"/>
    </source>
</evidence>
<dbReference type="Proteomes" id="UP001595823">
    <property type="component" value="Unassembled WGS sequence"/>
</dbReference>
<dbReference type="EMBL" id="JBHSDK010000018">
    <property type="protein sequence ID" value="MFC4336322.1"/>
    <property type="molecule type" value="Genomic_DNA"/>
</dbReference>
<sequence length="313" mass="35137">MTSLNHDPWTLCDILSEPSEVRGAPLLYFFEGFMDAGSAGQGVVDFLLDAYDHEPVASFNVDALIDYRSRRPPLTFEIDRWSDYEAPSLVVYLLHDSADNPFLLLHGPEPDFAWERFTDSLESLIDHWNIPVAVGFQGIPMGVPHTRPVGLTVHATRPELVFDNRPMFNEVTVPGHMAGLLEYRLGQSGRDVVGLSAHVPHYVMQMSFPAATMRLLAGVEHATGLSLPKDEALEEDQKRVIEEIAAQAEESEEVATVVESLEEQYDSYEEAAENDDMLREGRMPTADELGEAFERFLAEQDNKKNDDKKNNDE</sequence>
<feature type="compositionally biased region" description="Basic and acidic residues" evidence="1">
    <location>
        <begin position="292"/>
        <end position="313"/>
    </location>
</feature>
<evidence type="ECO:0000313" key="3">
    <source>
        <dbReference type="Proteomes" id="UP001595823"/>
    </source>
</evidence>
<dbReference type="Pfam" id="PF09754">
    <property type="entry name" value="PAC2"/>
    <property type="match status" value="1"/>
</dbReference>
<keyword evidence="3" id="KW-1185">Reference proteome</keyword>
<feature type="region of interest" description="Disordered" evidence="1">
    <location>
        <begin position="269"/>
        <end position="313"/>
    </location>
</feature>
<organism evidence="2 3">
    <name type="scientific">Salininema proteolyticum</name>
    <dbReference type="NCBI Taxonomy" id="1607685"/>
    <lineage>
        <taxon>Bacteria</taxon>
        <taxon>Bacillati</taxon>
        <taxon>Actinomycetota</taxon>
        <taxon>Actinomycetes</taxon>
        <taxon>Glycomycetales</taxon>
        <taxon>Glycomycetaceae</taxon>
        <taxon>Salininema</taxon>
    </lineage>
</organism>
<accession>A0ABV8U0H1</accession>
<dbReference type="RefSeq" id="WP_380622125.1">
    <property type="nucleotide sequence ID" value="NZ_JBHSDK010000018.1"/>
</dbReference>
<keyword evidence="2" id="KW-0647">Proteasome</keyword>
<evidence type="ECO:0000256" key="1">
    <source>
        <dbReference type="SAM" id="MobiDB-lite"/>
    </source>
</evidence>
<gene>
    <name evidence="2" type="ORF">ACFPET_14035</name>
</gene>
<reference evidence="3" key="1">
    <citation type="journal article" date="2019" name="Int. J. Syst. Evol. Microbiol.">
        <title>The Global Catalogue of Microorganisms (GCM) 10K type strain sequencing project: providing services to taxonomists for standard genome sequencing and annotation.</title>
        <authorList>
            <consortium name="The Broad Institute Genomics Platform"/>
            <consortium name="The Broad Institute Genome Sequencing Center for Infectious Disease"/>
            <person name="Wu L."/>
            <person name="Ma J."/>
        </authorList>
    </citation>
    <scope>NUCLEOTIDE SEQUENCE [LARGE SCALE GENOMIC DNA]</scope>
    <source>
        <strain evidence="3">IBRC-M 10908</strain>
    </source>
</reference>
<name>A0ABV8U0H1_9ACTN</name>
<dbReference type="SUPFAM" id="SSF159659">
    <property type="entry name" value="Cgl1923-like"/>
    <property type="match status" value="1"/>
</dbReference>
<dbReference type="PIRSF" id="PIRSF028754">
    <property type="entry name" value="UCP028754"/>
    <property type="match status" value="1"/>
</dbReference>
<dbReference type="InterPro" id="IPR038389">
    <property type="entry name" value="PSMG2_sf"/>
</dbReference>
<dbReference type="GO" id="GO:0000502">
    <property type="term" value="C:proteasome complex"/>
    <property type="evidence" value="ECO:0007669"/>
    <property type="project" value="UniProtKB-KW"/>
</dbReference>
<protein>
    <submittedName>
        <fullName evidence="2">Proteasome assembly chaperone family protein</fullName>
    </submittedName>
</protein>
<dbReference type="Gene3D" id="3.40.50.10900">
    <property type="entry name" value="PAC-like subunit"/>
    <property type="match status" value="1"/>
</dbReference>
<proteinExistence type="predicted"/>
<dbReference type="InterPro" id="IPR019151">
    <property type="entry name" value="Proteasome_assmbl_chaperone_2"/>
</dbReference>
<dbReference type="Gene3D" id="1.10.287.100">
    <property type="match status" value="1"/>
</dbReference>
<comment type="caution">
    <text evidence="2">The sequence shown here is derived from an EMBL/GenBank/DDBJ whole genome shotgun (WGS) entry which is preliminary data.</text>
</comment>
<dbReference type="InterPro" id="IPR008492">
    <property type="entry name" value="Rv2714-like"/>
</dbReference>